<dbReference type="Pfam" id="PF00239">
    <property type="entry name" value="Resolvase"/>
    <property type="match status" value="1"/>
</dbReference>
<dbReference type="RefSeq" id="WP_190787049.1">
    <property type="nucleotide sequence ID" value="NZ_JACXLC010000001.1"/>
</dbReference>
<evidence type="ECO:0000259" key="3">
    <source>
        <dbReference type="PROSITE" id="PS51736"/>
    </source>
</evidence>
<dbReference type="PANTHER" id="PTHR30461">
    <property type="entry name" value="DNA-INVERTASE FROM LAMBDOID PROPHAGE"/>
    <property type="match status" value="1"/>
</dbReference>
<dbReference type="PANTHER" id="PTHR30461:SF2">
    <property type="entry name" value="SERINE RECOMBINASE PINE-RELATED"/>
    <property type="match status" value="1"/>
</dbReference>
<accession>A0ABR8KTF3</accession>
<gene>
    <name evidence="4" type="ORF">IB285_04465</name>
</gene>
<proteinExistence type="predicted"/>
<dbReference type="InterPro" id="IPR050639">
    <property type="entry name" value="SSR_resolvase"/>
</dbReference>
<sequence length="236" mass="25848">MTDYVAYMRVSTAKQGRSGLGLEAQQAAINGFLREGDKLLSPPYVETESGKQDNRPELEKALNRCQLTGATLLVAKLDRLSRNVAFIATLQDAGVRFVAADMPEANELTIHVMAAMAQHERKAISKRTKEALKAAKDRGTKLGGWREYGEKHPKYGQKRVPVDHTKGTTARQSKAAEFSARVGKVIAEMRAEGADSMAEIARRLNAEGIRTRRGGKWQATQVSRVLNAVATEQAAD</sequence>
<dbReference type="EMBL" id="JACXLC010000001">
    <property type="protein sequence ID" value="MBD2841511.1"/>
    <property type="molecule type" value="Genomic_DNA"/>
</dbReference>
<evidence type="ECO:0000256" key="2">
    <source>
        <dbReference type="ARBA" id="ARBA00023172"/>
    </source>
</evidence>
<organism evidence="4 5">
    <name type="scientific">Erythrobacter rubeus</name>
    <dbReference type="NCBI Taxonomy" id="2760803"/>
    <lineage>
        <taxon>Bacteria</taxon>
        <taxon>Pseudomonadati</taxon>
        <taxon>Pseudomonadota</taxon>
        <taxon>Alphaproteobacteria</taxon>
        <taxon>Sphingomonadales</taxon>
        <taxon>Erythrobacteraceae</taxon>
        <taxon>Erythrobacter/Porphyrobacter group</taxon>
        <taxon>Erythrobacter</taxon>
    </lineage>
</organism>
<keyword evidence="5" id="KW-1185">Reference proteome</keyword>
<feature type="domain" description="Resolvase/invertase-type recombinase catalytic" evidence="3">
    <location>
        <begin position="3"/>
        <end position="139"/>
    </location>
</feature>
<comment type="caution">
    <text evidence="4">The sequence shown here is derived from an EMBL/GenBank/DDBJ whole genome shotgun (WGS) entry which is preliminary data.</text>
</comment>
<dbReference type="Pfam" id="PF07508">
    <property type="entry name" value="Recombinase"/>
    <property type="match status" value="1"/>
</dbReference>
<dbReference type="InterPro" id="IPR038109">
    <property type="entry name" value="DNA_bind_recomb_sf"/>
</dbReference>
<dbReference type="Gene3D" id="3.90.1750.20">
    <property type="entry name" value="Putative Large Serine Recombinase, Chain B, Domain 2"/>
    <property type="match status" value="1"/>
</dbReference>
<protein>
    <submittedName>
        <fullName evidence="4">Recombinase family protein</fullName>
    </submittedName>
</protein>
<dbReference type="Proteomes" id="UP000635384">
    <property type="component" value="Unassembled WGS sequence"/>
</dbReference>
<keyword evidence="1" id="KW-0238">DNA-binding</keyword>
<dbReference type="CDD" id="cd00338">
    <property type="entry name" value="Ser_Recombinase"/>
    <property type="match status" value="1"/>
</dbReference>
<dbReference type="Gene3D" id="3.40.50.1390">
    <property type="entry name" value="Resolvase, N-terminal catalytic domain"/>
    <property type="match status" value="1"/>
</dbReference>
<evidence type="ECO:0000256" key="1">
    <source>
        <dbReference type="ARBA" id="ARBA00023125"/>
    </source>
</evidence>
<dbReference type="InterPro" id="IPR011109">
    <property type="entry name" value="DNA_bind_recombinase_dom"/>
</dbReference>
<dbReference type="SUPFAM" id="SSF53041">
    <property type="entry name" value="Resolvase-like"/>
    <property type="match status" value="1"/>
</dbReference>
<name>A0ABR8KTF3_9SPHN</name>
<dbReference type="SMART" id="SM00857">
    <property type="entry name" value="Resolvase"/>
    <property type="match status" value="1"/>
</dbReference>
<keyword evidence="2" id="KW-0233">DNA recombination</keyword>
<dbReference type="InterPro" id="IPR036162">
    <property type="entry name" value="Resolvase-like_N_sf"/>
</dbReference>
<dbReference type="PROSITE" id="PS51736">
    <property type="entry name" value="RECOMBINASES_3"/>
    <property type="match status" value="1"/>
</dbReference>
<dbReference type="InterPro" id="IPR006119">
    <property type="entry name" value="Resolv_N"/>
</dbReference>
<reference evidence="4 5" key="1">
    <citation type="submission" date="2020-09" db="EMBL/GenBank/DDBJ databases">
        <authorList>
            <person name="Yoon J.-W."/>
        </authorList>
    </citation>
    <scope>NUCLEOTIDE SEQUENCE [LARGE SCALE GENOMIC DNA]</scope>
    <source>
        <strain evidence="4 5">KMU-140</strain>
    </source>
</reference>
<evidence type="ECO:0000313" key="4">
    <source>
        <dbReference type="EMBL" id="MBD2841511.1"/>
    </source>
</evidence>
<evidence type="ECO:0000313" key="5">
    <source>
        <dbReference type="Proteomes" id="UP000635384"/>
    </source>
</evidence>